<evidence type="ECO:0000259" key="17">
    <source>
        <dbReference type="PROSITE" id="PS51387"/>
    </source>
</evidence>
<evidence type="ECO:0000256" key="10">
    <source>
        <dbReference type="ARBA" id="ARBA00022960"/>
    </source>
</evidence>
<organism evidence="18 19">
    <name type="scientific">candidate division WS6 bacterium OLB20</name>
    <dbReference type="NCBI Taxonomy" id="1617426"/>
    <lineage>
        <taxon>Bacteria</taxon>
        <taxon>Candidatus Dojkabacteria</taxon>
    </lineage>
</organism>
<keyword evidence="9 16" id="KW-0521">NADP</keyword>
<keyword evidence="6 16" id="KW-0132">Cell division</keyword>
<keyword evidence="12 16" id="KW-0560">Oxidoreductase</keyword>
<dbReference type="GO" id="GO:0008762">
    <property type="term" value="F:UDP-N-acetylmuramate dehydrogenase activity"/>
    <property type="evidence" value="ECO:0007669"/>
    <property type="project" value="UniProtKB-UniRule"/>
</dbReference>
<evidence type="ECO:0000256" key="12">
    <source>
        <dbReference type="ARBA" id="ARBA00023002"/>
    </source>
</evidence>
<dbReference type="EMBL" id="JYNZ01000003">
    <property type="protein sequence ID" value="KXK26513.1"/>
    <property type="molecule type" value="Genomic_DNA"/>
</dbReference>
<keyword evidence="7 16" id="KW-0285">Flavoprotein</keyword>
<dbReference type="PATRIC" id="fig|1617426.3.peg.514"/>
<evidence type="ECO:0000256" key="14">
    <source>
        <dbReference type="ARBA" id="ARBA00023316"/>
    </source>
</evidence>
<dbReference type="Gene3D" id="3.30.43.10">
    <property type="entry name" value="Uridine Diphospho-n-acetylenolpyruvylglucosamine Reductase, domain 2"/>
    <property type="match status" value="1"/>
</dbReference>
<dbReference type="GO" id="GO:0005829">
    <property type="term" value="C:cytosol"/>
    <property type="evidence" value="ECO:0007669"/>
    <property type="project" value="TreeGrafter"/>
</dbReference>
<accession>A0A136LXY8</accession>
<evidence type="ECO:0000256" key="6">
    <source>
        <dbReference type="ARBA" id="ARBA00022618"/>
    </source>
</evidence>
<comment type="catalytic activity">
    <reaction evidence="15 16">
        <text>UDP-N-acetyl-alpha-D-muramate + NADP(+) = UDP-N-acetyl-3-O-(1-carboxyvinyl)-alpha-D-glucosamine + NADPH + H(+)</text>
        <dbReference type="Rhea" id="RHEA:12248"/>
        <dbReference type="ChEBI" id="CHEBI:15378"/>
        <dbReference type="ChEBI" id="CHEBI:57783"/>
        <dbReference type="ChEBI" id="CHEBI:58349"/>
        <dbReference type="ChEBI" id="CHEBI:68483"/>
        <dbReference type="ChEBI" id="CHEBI:70757"/>
        <dbReference type="EC" id="1.3.1.98"/>
    </reaction>
</comment>
<keyword evidence="14 16" id="KW-0961">Cell wall biogenesis/degradation</keyword>
<evidence type="ECO:0000256" key="7">
    <source>
        <dbReference type="ARBA" id="ARBA00022630"/>
    </source>
</evidence>
<evidence type="ECO:0000256" key="2">
    <source>
        <dbReference type="ARBA" id="ARBA00003921"/>
    </source>
</evidence>
<comment type="subcellular location">
    <subcellularLocation>
        <location evidence="3 16">Cytoplasm</location>
    </subcellularLocation>
</comment>
<evidence type="ECO:0000256" key="11">
    <source>
        <dbReference type="ARBA" id="ARBA00022984"/>
    </source>
</evidence>
<dbReference type="Pfam" id="PF02873">
    <property type="entry name" value="MurB_C"/>
    <property type="match status" value="1"/>
</dbReference>
<keyword evidence="10 16" id="KW-0133">Cell shape</keyword>
<dbReference type="EC" id="1.3.1.98" evidence="16"/>
<dbReference type="PROSITE" id="PS51387">
    <property type="entry name" value="FAD_PCMH"/>
    <property type="match status" value="1"/>
</dbReference>
<evidence type="ECO:0000256" key="16">
    <source>
        <dbReference type="HAMAP-Rule" id="MF_00037"/>
    </source>
</evidence>
<evidence type="ECO:0000256" key="9">
    <source>
        <dbReference type="ARBA" id="ARBA00022857"/>
    </source>
</evidence>
<evidence type="ECO:0000313" key="18">
    <source>
        <dbReference type="EMBL" id="KXK26513.1"/>
    </source>
</evidence>
<evidence type="ECO:0000256" key="8">
    <source>
        <dbReference type="ARBA" id="ARBA00022827"/>
    </source>
</evidence>
<proteinExistence type="inferred from homology"/>
<evidence type="ECO:0000256" key="13">
    <source>
        <dbReference type="ARBA" id="ARBA00023306"/>
    </source>
</evidence>
<name>A0A136LXY8_9BACT</name>
<dbReference type="GO" id="GO:0071555">
    <property type="term" value="P:cell wall organization"/>
    <property type="evidence" value="ECO:0007669"/>
    <property type="project" value="UniProtKB-KW"/>
</dbReference>
<protein>
    <recommendedName>
        <fullName evidence="16">UDP-N-acetylenolpyruvoylglucosamine reductase</fullName>
        <ecNumber evidence="16">1.3.1.98</ecNumber>
    </recommendedName>
    <alternativeName>
        <fullName evidence="16">UDP-N-acetylmuramate dehydrogenase</fullName>
    </alternativeName>
</protein>
<comment type="function">
    <text evidence="2 16">Cell wall formation.</text>
</comment>
<dbReference type="InterPro" id="IPR016167">
    <property type="entry name" value="FAD-bd_PCMH_sub1"/>
</dbReference>
<feature type="active site" description="Proton donor" evidence="16">
    <location>
        <position position="253"/>
    </location>
</feature>
<dbReference type="InterPro" id="IPR011601">
    <property type="entry name" value="MurB_C"/>
</dbReference>
<dbReference type="Gene3D" id="3.90.78.10">
    <property type="entry name" value="UDP-N-acetylenolpyruvoylglucosamine reductase, C-terminal domain"/>
    <property type="match status" value="1"/>
</dbReference>
<evidence type="ECO:0000256" key="3">
    <source>
        <dbReference type="ARBA" id="ARBA00004496"/>
    </source>
</evidence>
<keyword evidence="11 16" id="KW-0573">Peptidoglycan synthesis</keyword>
<dbReference type="STRING" id="1617426.TR69_WS6001000517"/>
<dbReference type="GO" id="GO:0071949">
    <property type="term" value="F:FAD binding"/>
    <property type="evidence" value="ECO:0007669"/>
    <property type="project" value="InterPro"/>
</dbReference>
<reference evidence="18 19" key="1">
    <citation type="submission" date="2015-02" db="EMBL/GenBank/DDBJ databases">
        <title>Improved understanding of the partial-nitritation anammox process through 23 genomes representing the majority of the microbial community.</title>
        <authorList>
            <person name="Speth D.R."/>
            <person name="In T Zandt M."/>
            <person name="Guerrero Cruz S."/>
            <person name="Jetten M.S."/>
            <person name="Dutilh B.E."/>
        </authorList>
    </citation>
    <scope>NUCLEOTIDE SEQUENCE [LARGE SCALE GENOMIC DNA]</scope>
    <source>
        <strain evidence="18">OLB20</strain>
    </source>
</reference>
<keyword evidence="5 16" id="KW-0963">Cytoplasm</keyword>
<dbReference type="InterPro" id="IPR016169">
    <property type="entry name" value="FAD-bd_PCMH_sub2"/>
</dbReference>
<evidence type="ECO:0000256" key="15">
    <source>
        <dbReference type="ARBA" id="ARBA00048914"/>
    </source>
</evidence>
<evidence type="ECO:0000313" key="19">
    <source>
        <dbReference type="Proteomes" id="UP000070457"/>
    </source>
</evidence>
<evidence type="ECO:0000256" key="5">
    <source>
        <dbReference type="ARBA" id="ARBA00022490"/>
    </source>
</evidence>
<dbReference type="GO" id="GO:0051301">
    <property type="term" value="P:cell division"/>
    <property type="evidence" value="ECO:0007669"/>
    <property type="project" value="UniProtKB-KW"/>
</dbReference>
<feature type="active site" evidence="16">
    <location>
        <position position="334"/>
    </location>
</feature>
<comment type="caution">
    <text evidence="16">Lacks conserved residue(s) required for the propagation of feature annotation.</text>
</comment>
<dbReference type="Proteomes" id="UP000070457">
    <property type="component" value="Unassembled WGS sequence"/>
</dbReference>
<dbReference type="InterPro" id="IPR006094">
    <property type="entry name" value="Oxid_FAD_bind_N"/>
</dbReference>
<dbReference type="PANTHER" id="PTHR21071:SF4">
    <property type="entry name" value="UDP-N-ACETYLENOLPYRUVOYLGLUCOSAMINE REDUCTASE"/>
    <property type="match status" value="1"/>
</dbReference>
<comment type="pathway">
    <text evidence="4 16">Cell wall biogenesis; peptidoglycan biosynthesis.</text>
</comment>
<gene>
    <name evidence="16 18" type="primary">murB</name>
    <name evidence="18" type="ORF">TR69_WS6001000517</name>
</gene>
<dbReference type="Pfam" id="PF01565">
    <property type="entry name" value="FAD_binding_4"/>
    <property type="match status" value="1"/>
</dbReference>
<dbReference type="InterPro" id="IPR003170">
    <property type="entry name" value="MurB"/>
</dbReference>
<dbReference type="AlphaFoldDB" id="A0A136LXY8"/>
<keyword evidence="8 16" id="KW-0274">FAD</keyword>
<feature type="domain" description="FAD-binding PCMH-type" evidence="17">
    <location>
        <begin position="27"/>
        <end position="227"/>
    </location>
</feature>
<keyword evidence="13 16" id="KW-0131">Cell cycle</keyword>
<dbReference type="GO" id="GO:0009252">
    <property type="term" value="P:peptidoglycan biosynthetic process"/>
    <property type="evidence" value="ECO:0007669"/>
    <property type="project" value="UniProtKB-UniRule"/>
</dbReference>
<dbReference type="SUPFAM" id="SSF56176">
    <property type="entry name" value="FAD-binding/transporter-associated domain-like"/>
    <property type="match status" value="2"/>
</dbReference>
<dbReference type="PANTHER" id="PTHR21071">
    <property type="entry name" value="UDP-N-ACETYLENOLPYRUVOYLGLUCOSAMINE REDUCTASE"/>
    <property type="match status" value="1"/>
</dbReference>
<sequence length="350" mass="38663">MSTFPDNLLDSLSIRREVPLAPFTTWKVGGPAEYYAEAPDRDTLVTLVRTAEEHAVDVTILGWGSNVLIADRGIRGLVIRNRSAQIEPLSECEFTPRREDFIRLQQLDTAKYYSFSDLDYPEEPGPGMLVWLDSGVSLGLAINKLISDGLTGLQWFSGIPGTIGGAVYNNIHGGSHFISEYVRAVEVFKDGTLYQLSADELDFGYDYSRFHSSGEVIVRVQMCLARGNREKARAASVAWAQKKKLQPHNSAGCCYANLSEEERERLGLESIGWGYIIDQILKLKGTQRGGAVISEHHAAFIENTGSATAGDIFSLLKLVSDTANEKLGIRPQLEVFLLGFTPEERSQLIS</sequence>
<comment type="caution">
    <text evidence="18">The sequence shown here is derived from an EMBL/GenBank/DDBJ whole genome shotgun (WGS) entry which is preliminary data.</text>
</comment>
<dbReference type="HAMAP" id="MF_00037">
    <property type="entry name" value="MurB"/>
    <property type="match status" value="1"/>
</dbReference>
<dbReference type="InterPro" id="IPR016166">
    <property type="entry name" value="FAD-bd_PCMH"/>
</dbReference>
<dbReference type="Gene3D" id="3.30.465.10">
    <property type="match status" value="1"/>
</dbReference>
<dbReference type="SUPFAM" id="SSF56194">
    <property type="entry name" value="Uridine diphospho-N-Acetylenolpyruvylglucosamine reductase, MurB, C-terminal domain"/>
    <property type="match status" value="1"/>
</dbReference>
<dbReference type="InterPro" id="IPR036318">
    <property type="entry name" value="FAD-bd_PCMH-like_sf"/>
</dbReference>
<evidence type="ECO:0000256" key="1">
    <source>
        <dbReference type="ARBA" id="ARBA00001974"/>
    </source>
</evidence>
<comment type="similarity">
    <text evidence="16">Belongs to the MurB family.</text>
</comment>
<evidence type="ECO:0000256" key="4">
    <source>
        <dbReference type="ARBA" id="ARBA00004752"/>
    </source>
</evidence>
<comment type="cofactor">
    <cofactor evidence="1 16">
        <name>FAD</name>
        <dbReference type="ChEBI" id="CHEBI:57692"/>
    </cofactor>
</comment>
<dbReference type="InterPro" id="IPR036635">
    <property type="entry name" value="MurB_C_sf"/>
</dbReference>
<dbReference type="GO" id="GO:0008360">
    <property type="term" value="P:regulation of cell shape"/>
    <property type="evidence" value="ECO:0007669"/>
    <property type="project" value="UniProtKB-KW"/>
</dbReference>
<dbReference type="UniPathway" id="UPA00219"/>